<dbReference type="PANTHER" id="PTHR36933:SF1">
    <property type="entry name" value="SLL0788 PROTEIN"/>
    <property type="match status" value="1"/>
</dbReference>
<dbReference type="Gene3D" id="1.20.1260.10">
    <property type="match status" value="1"/>
</dbReference>
<evidence type="ECO:0000259" key="1">
    <source>
        <dbReference type="Pfam" id="PF03713"/>
    </source>
</evidence>
<feature type="domain" description="DUF305" evidence="1">
    <location>
        <begin position="18"/>
        <end position="162"/>
    </location>
</feature>
<sequence length="171" mass="18436">MILAGCGSAPADRHNSTDVMFLQMSLEYIAQGDRVAEPASQRAGDARVRVLTAELHEQWARESTQMRGRLGDWDEPVEADPDTGVHAGHGDLHSLRASDIAELTAAQGDAFDRTAVNMLLGHLHNVVQVARMEAAGGRDPQVKALAEAMTATRQEQIRRLLTLQAAATMGS</sequence>
<gene>
    <name evidence="2" type="ORF">Aco04nite_46390</name>
</gene>
<dbReference type="EMBL" id="BOQP01000024">
    <property type="protein sequence ID" value="GIM75634.1"/>
    <property type="molecule type" value="Genomic_DNA"/>
</dbReference>
<reference evidence="2" key="1">
    <citation type="submission" date="2021-03" db="EMBL/GenBank/DDBJ databases">
        <title>Whole genome shotgun sequence of Actinoplanes consettensis NBRC 14913.</title>
        <authorList>
            <person name="Komaki H."/>
            <person name="Tamura T."/>
        </authorList>
    </citation>
    <scope>NUCLEOTIDE SEQUENCE</scope>
    <source>
        <strain evidence="2">NBRC 14913</strain>
    </source>
</reference>
<keyword evidence="3" id="KW-1185">Reference proteome</keyword>
<dbReference type="PANTHER" id="PTHR36933">
    <property type="entry name" value="SLL0788 PROTEIN"/>
    <property type="match status" value="1"/>
</dbReference>
<dbReference type="Proteomes" id="UP000680865">
    <property type="component" value="Unassembled WGS sequence"/>
</dbReference>
<dbReference type="InterPro" id="IPR012347">
    <property type="entry name" value="Ferritin-like"/>
</dbReference>
<organism evidence="2 3">
    <name type="scientific">Winogradskya consettensis</name>
    <dbReference type="NCBI Taxonomy" id="113560"/>
    <lineage>
        <taxon>Bacteria</taxon>
        <taxon>Bacillati</taxon>
        <taxon>Actinomycetota</taxon>
        <taxon>Actinomycetes</taxon>
        <taxon>Micromonosporales</taxon>
        <taxon>Micromonosporaceae</taxon>
        <taxon>Winogradskya</taxon>
    </lineage>
</organism>
<proteinExistence type="predicted"/>
<comment type="caution">
    <text evidence="2">The sequence shown here is derived from an EMBL/GenBank/DDBJ whole genome shotgun (WGS) entry which is preliminary data.</text>
</comment>
<dbReference type="Pfam" id="PF03713">
    <property type="entry name" value="DUF305"/>
    <property type="match status" value="1"/>
</dbReference>
<evidence type="ECO:0000313" key="2">
    <source>
        <dbReference type="EMBL" id="GIM75634.1"/>
    </source>
</evidence>
<dbReference type="AlphaFoldDB" id="A0A919SQA3"/>
<evidence type="ECO:0000313" key="3">
    <source>
        <dbReference type="Proteomes" id="UP000680865"/>
    </source>
</evidence>
<accession>A0A919SQA3</accession>
<name>A0A919SQA3_9ACTN</name>
<dbReference type="InterPro" id="IPR005183">
    <property type="entry name" value="DUF305_CopM-like"/>
</dbReference>
<protein>
    <submittedName>
        <fullName evidence="2">DUF305 domain-containing protein</fullName>
    </submittedName>
</protein>